<dbReference type="FunFam" id="3.40.50.150:FF:000041">
    <property type="entry name" value="Ribosomal RNA small subunit methyltransferase G"/>
    <property type="match status" value="1"/>
</dbReference>
<dbReference type="EC" id="2.1.1.-" evidence="6"/>
<dbReference type="Gene3D" id="3.40.50.150">
    <property type="entry name" value="Vaccinia Virus protein VP39"/>
    <property type="match status" value="1"/>
</dbReference>
<name>A0AAE3E6J2_9FIRM</name>
<dbReference type="Pfam" id="PF02527">
    <property type="entry name" value="GidB"/>
    <property type="match status" value="1"/>
</dbReference>
<reference evidence="7 8" key="1">
    <citation type="submission" date="2021-10" db="EMBL/GenBank/DDBJ databases">
        <title>Anaerobic single-cell dispensing facilitates the cultivation of human gut bacteria.</title>
        <authorList>
            <person name="Afrizal A."/>
        </authorList>
    </citation>
    <scope>NUCLEOTIDE SEQUENCE [LARGE SCALE GENOMIC DNA]</scope>
    <source>
        <strain evidence="7 8">CLA-AA-H224</strain>
    </source>
</reference>
<dbReference type="Proteomes" id="UP001198200">
    <property type="component" value="Unassembled WGS sequence"/>
</dbReference>
<keyword evidence="2 6" id="KW-0698">rRNA processing</keyword>
<feature type="binding site" evidence="6">
    <location>
        <position position="90"/>
    </location>
    <ligand>
        <name>S-adenosyl-L-methionine</name>
        <dbReference type="ChEBI" id="CHEBI:59789"/>
    </ligand>
</feature>
<dbReference type="InterPro" id="IPR003682">
    <property type="entry name" value="rRNA_ssu_MeTfrase_G"/>
</dbReference>
<dbReference type="PIRSF" id="PIRSF003078">
    <property type="entry name" value="GidB"/>
    <property type="match status" value="1"/>
</dbReference>
<dbReference type="EMBL" id="JAJEQN010000045">
    <property type="protein sequence ID" value="MCC2222706.1"/>
    <property type="molecule type" value="Genomic_DNA"/>
</dbReference>
<comment type="function">
    <text evidence="6">Specifically methylates the N7 position of a guanine in 16S rRNA.</text>
</comment>
<evidence type="ECO:0000313" key="8">
    <source>
        <dbReference type="Proteomes" id="UP001198200"/>
    </source>
</evidence>
<evidence type="ECO:0000256" key="6">
    <source>
        <dbReference type="HAMAP-Rule" id="MF_00074"/>
    </source>
</evidence>
<protein>
    <recommendedName>
        <fullName evidence="6">Ribosomal RNA small subunit methyltransferase G</fullName>
        <ecNumber evidence="6">2.1.1.-</ecNumber>
    </recommendedName>
    <alternativeName>
        <fullName evidence="6">16S rRNA 7-methylguanosine methyltransferase</fullName>
        <shortName evidence="6">16S rRNA m7G methyltransferase</shortName>
    </alternativeName>
</protein>
<keyword evidence="5 6" id="KW-0949">S-adenosyl-L-methionine</keyword>
<dbReference type="AlphaFoldDB" id="A0AAE3E6J2"/>
<dbReference type="InterPro" id="IPR029063">
    <property type="entry name" value="SAM-dependent_MTases_sf"/>
</dbReference>
<sequence>MAEAIQHGECIEKIMNAFAQIGHELTNKQAEQFFQYYEMLVETNKVMNLTAITEFDEVLQKHFVDSVLKSEIFIKEDTKTLIDVGTGAGFPGVPLKIMYPQLKVTLLDSLNKRLNFLNQVIEKLGLENITTVHYRAEDGARKAELREQFDCVVSRAVANMSTLCEYCLPYAKVGGCFVAYKSGNAEEEIDKAKKAVHLLGGVKENAIYFDLPDSDIGRSLVIVKKKEPTSKKYPRKAGLPSKEPLQ</sequence>
<keyword evidence="3 6" id="KW-0489">Methyltransferase</keyword>
<dbReference type="SUPFAM" id="SSF53335">
    <property type="entry name" value="S-adenosyl-L-methionine-dependent methyltransferases"/>
    <property type="match status" value="1"/>
</dbReference>
<dbReference type="GO" id="GO:0005829">
    <property type="term" value="C:cytosol"/>
    <property type="evidence" value="ECO:0007669"/>
    <property type="project" value="TreeGrafter"/>
</dbReference>
<evidence type="ECO:0000256" key="4">
    <source>
        <dbReference type="ARBA" id="ARBA00022679"/>
    </source>
</evidence>
<feature type="binding site" evidence="6">
    <location>
        <begin position="136"/>
        <end position="137"/>
    </location>
    <ligand>
        <name>S-adenosyl-L-methionine</name>
        <dbReference type="ChEBI" id="CHEBI:59789"/>
    </ligand>
</feature>
<gene>
    <name evidence="6 7" type="primary">rsmG</name>
    <name evidence="7" type="ORF">LKD48_13925</name>
</gene>
<evidence type="ECO:0000256" key="1">
    <source>
        <dbReference type="ARBA" id="ARBA00022490"/>
    </source>
</evidence>
<dbReference type="CDD" id="cd02440">
    <property type="entry name" value="AdoMet_MTases"/>
    <property type="match status" value="1"/>
</dbReference>
<comment type="caution">
    <text evidence="6">Lacks conserved residue(s) required for the propagation of feature annotation.</text>
</comment>
<keyword evidence="8" id="KW-1185">Reference proteome</keyword>
<dbReference type="PANTHER" id="PTHR31760">
    <property type="entry name" value="S-ADENOSYL-L-METHIONINE-DEPENDENT METHYLTRANSFERASES SUPERFAMILY PROTEIN"/>
    <property type="match status" value="1"/>
</dbReference>
<feature type="binding site" evidence="6">
    <location>
        <position position="155"/>
    </location>
    <ligand>
        <name>S-adenosyl-L-methionine</name>
        <dbReference type="ChEBI" id="CHEBI:59789"/>
    </ligand>
</feature>
<comment type="subcellular location">
    <subcellularLocation>
        <location evidence="6">Cytoplasm</location>
    </subcellularLocation>
</comment>
<accession>A0AAE3E6J2</accession>
<keyword evidence="1 6" id="KW-0963">Cytoplasm</keyword>
<evidence type="ECO:0000256" key="3">
    <source>
        <dbReference type="ARBA" id="ARBA00022603"/>
    </source>
</evidence>
<dbReference type="HAMAP" id="MF_00074">
    <property type="entry name" value="16SrRNA_methyltr_G"/>
    <property type="match status" value="1"/>
</dbReference>
<dbReference type="GO" id="GO:0070043">
    <property type="term" value="F:rRNA (guanine-N7-)-methyltransferase activity"/>
    <property type="evidence" value="ECO:0007669"/>
    <property type="project" value="UniProtKB-UniRule"/>
</dbReference>
<dbReference type="PANTHER" id="PTHR31760:SF0">
    <property type="entry name" value="S-ADENOSYL-L-METHIONINE-DEPENDENT METHYLTRANSFERASES SUPERFAMILY PROTEIN"/>
    <property type="match status" value="1"/>
</dbReference>
<evidence type="ECO:0000256" key="2">
    <source>
        <dbReference type="ARBA" id="ARBA00022552"/>
    </source>
</evidence>
<keyword evidence="4 6" id="KW-0808">Transferase</keyword>
<comment type="caution">
    <text evidence="7">The sequence shown here is derived from an EMBL/GenBank/DDBJ whole genome shotgun (WGS) entry which is preliminary data.</text>
</comment>
<proteinExistence type="inferred from homology"/>
<evidence type="ECO:0000256" key="5">
    <source>
        <dbReference type="ARBA" id="ARBA00022691"/>
    </source>
</evidence>
<comment type="similarity">
    <text evidence="6">Belongs to the methyltransferase superfamily. RNA methyltransferase RsmG family.</text>
</comment>
<feature type="binding site" evidence="6">
    <location>
        <position position="85"/>
    </location>
    <ligand>
        <name>S-adenosyl-L-methionine</name>
        <dbReference type="ChEBI" id="CHEBI:59789"/>
    </ligand>
</feature>
<organism evidence="7 8">
    <name type="scientific">Anthropogastromicrobium aceti</name>
    <dbReference type="NCBI Taxonomy" id="2981768"/>
    <lineage>
        <taxon>Bacteria</taxon>
        <taxon>Bacillati</taxon>
        <taxon>Bacillota</taxon>
        <taxon>Clostridia</taxon>
        <taxon>Lachnospirales</taxon>
        <taxon>Lachnospiraceae</taxon>
        <taxon>Anthropogastromicrobium</taxon>
    </lineage>
</organism>
<dbReference type="RefSeq" id="WP_308732326.1">
    <property type="nucleotide sequence ID" value="NZ_JAJEQN010000045.1"/>
</dbReference>
<evidence type="ECO:0000313" key="7">
    <source>
        <dbReference type="EMBL" id="MCC2222706.1"/>
    </source>
</evidence>
<dbReference type="NCBIfam" id="TIGR00138">
    <property type="entry name" value="rsmG_gidB"/>
    <property type="match status" value="1"/>
</dbReference>